<accession>A0AAE1KM72</accession>
<name>A0AAE1KM72_PETCI</name>
<dbReference type="AlphaFoldDB" id="A0AAE1KM72"/>
<comment type="caution">
    <text evidence="1">The sequence shown here is derived from an EMBL/GenBank/DDBJ whole genome shotgun (WGS) entry which is preliminary data.</text>
</comment>
<dbReference type="Proteomes" id="UP001286313">
    <property type="component" value="Unassembled WGS sequence"/>
</dbReference>
<organism evidence="1 2">
    <name type="scientific">Petrolisthes cinctipes</name>
    <name type="common">Flat porcelain crab</name>
    <dbReference type="NCBI Taxonomy" id="88211"/>
    <lineage>
        <taxon>Eukaryota</taxon>
        <taxon>Metazoa</taxon>
        <taxon>Ecdysozoa</taxon>
        <taxon>Arthropoda</taxon>
        <taxon>Crustacea</taxon>
        <taxon>Multicrustacea</taxon>
        <taxon>Malacostraca</taxon>
        <taxon>Eumalacostraca</taxon>
        <taxon>Eucarida</taxon>
        <taxon>Decapoda</taxon>
        <taxon>Pleocyemata</taxon>
        <taxon>Anomura</taxon>
        <taxon>Galatheoidea</taxon>
        <taxon>Porcellanidae</taxon>
        <taxon>Petrolisthes</taxon>
    </lineage>
</organism>
<protein>
    <submittedName>
        <fullName evidence="1">Uncharacterized protein</fullName>
    </submittedName>
</protein>
<gene>
    <name evidence="1" type="ORF">Pcinc_016210</name>
</gene>
<reference evidence="1" key="1">
    <citation type="submission" date="2023-10" db="EMBL/GenBank/DDBJ databases">
        <title>Genome assemblies of two species of porcelain crab, Petrolisthes cinctipes and Petrolisthes manimaculis (Anomura: Porcellanidae).</title>
        <authorList>
            <person name="Angst P."/>
        </authorList>
    </citation>
    <scope>NUCLEOTIDE SEQUENCE</scope>
    <source>
        <strain evidence="1">PB745_01</strain>
        <tissue evidence="1">Gill</tissue>
    </source>
</reference>
<proteinExistence type="predicted"/>
<evidence type="ECO:0000313" key="1">
    <source>
        <dbReference type="EMBL" id="KAK3879216.1"/>
    </source>
</evidence>
<sequence>MGGSKRVYIYPREGEILRSVHVQTKVGQDGFSQSCDVRVGGGCVGSGGCHQRLTRWLQEGTVGSSEDPGVPRSQQRRGVPRVRTLGLLLHPARGLQEGLPSLKLDPRWSLVFTL</sequence>
<dbReference type="EMBL" id="JAWQEG010001478">
    <property type="protein sequence ID" value="KAK3879216.1"/>
    <property type="molecule type" value="Genomic_DNA"/>
</dbReference>
<keyword evidence="2" id="KW-1185">Reference proteome</keyword>
<evidence type="ECO:0000313" key="2">
    <source>
        <dbReference type="Proteomes" id="UP001286313"/>
    </source>
</evidence>